<keyword evidence="2" id="KW-1185">Reference proteome</keyword>
<dbReference type="InParanoid" id="A0A1Z5K547"/>
<evidence type="ECO:0000313" key="2">
    <source>
        <dbReference type="Proteomes" id="UP000198406"/>
    </source>
</evidence>
<accession>A0A1Z5K547</accession>
<comment type="caution">
    <text evidence="1">The sequence shown here is derived from an EMBL/GenBank/DDBJ whole genome shotgun (WGS) entry which is preliminary data.</text>
</comment>
<gene>
    <name evidence="1" type="ORF">FisN_28Lu118</name>
</gene>
<dbReference type="Proteomes" id="UP000198406">
    <property type="component" value="Unassembled WGS sequence"/>
</dbReference>
<dbReference type="AlphaFoldDB" id="A0A1Z5K547"/>
<proteinExistence type="predicted"/>
<organism evidence="1 2">
    <name type="scientific">Fistulifera solaris</name>
    <name type="common">Oleaginous diatom</name>
    <dbReference type="NCBI Taxonomy" id="1519565"/>
    <lineage>
        <taxon>Eukaryota</taxon>
        <taxon>Sar</taxon>
        <taxon>Stramenopiles</taxon>
        <taxon>Ochrophyta</taxon>
        <taxon>Bacillariophyta</taxon>
        <taxon>Bacillariophyceae</taxon>
        <taxon>Bacillariophycidae</taxon>
        <taxon>Naviculales</taxon>
        <taxon>Naviculaceae</taxon>
        <taxon>Fistulifera</taxon>
    </lineage>
</organism>
<name>A0A1Z5K547_FISSO</name>
<evidence type="ECO:0000313" key="1">
    <source>
        <dbReference type="EMBL" id="GAX21383.1"/>
    </source>
</evidence>
<protein>
    <submittedName>
        <fullName evidence="1">Uncharacterized protein</fullName>
    </submittedName>
</protein>
<sequence length="94" mass="10557">MSYLLLRISISISLQFAACSMQHALMHACLCPLSFVHCPQSEEESLIVSSCIVYLYIYAVCRIIRNAKIPNMPDANARCQVQVQDDAQMMMING</sequence>
<dbReference type="EMBL" id="BDSP01000166">
    <property type="protein sequence ID" value="GAX21383.1"/>
    <property type="molecule type" value="Genomic_DNA"/>
</dbReference>
<reference evidence="1 2" key="1">
    <citation type="journal article" date="2015" name="Plant Cell">
        <title>Oil accumulation by the oleaginous diatom Fistulifera solaris as revealed by the genome and transcriptome.</title>
        <authorList>
            <person name="Tanaka T."/>
            <person name="Maeda Y."/>
            <person name="Veluchamy A."/>
            <person name="Tanaka M."/>
            <person name="Abida H."/>
            <person name="Marechal E."/>
            <person name="Bowler C."/>
            <person name="Muto M."/>
            <person name="Sunaga Y."/>
            <person name="Tanaka M."/>
            <person name="Yoshino T."/>
            <person name="Taniguchi T."/>
            <person name="Fukuda Y."/>
            <person name="Nemoto M."/>
            <person name="Matsumoto M."/>
            <person name="Wong P.S."/>
            <person name="Aburatani S."/>
            <person name="Fujibuchi W."/>
        </authorList>
    </citation>
    <scope>NUCLEOTIDE SEQUENCE [LARGE SCALE GENOMIC DNA]</scope>
    <source>
        <strain evidence="1 2">JPCC DA0580</strain>
    </source>
</reference>